<sequence>MRVTKSDHQAELGYWVGRPFGGLGFATEAAKRIVYDQLNLENLE</sequence>
<feature type="domain" description="N-acetyltransferase" evidence="1">
    <location>
        <begin position="5"/>
        <end position="34"/>
    </location>
</feature>
<name>A0A917FZE8_9BACL</name>
<evidence type="ECO:0000313" key="3">
    <source>
        <dbReference type="Proteomes" id="UP000637643"/>
    </source>
</evidence>
<dbReference type="Gene3D" id="3.40.630.30">
    <property type="match status" value="1"/>
</dbReference>
<protein>
    <recommendedName>
        <fullName evidence="1">N-acetyltransferase domain-containing protein</fullName>
    </recommendedName>
</protein>
<evidence type="ECO:0000313" key="2">
    <source>
        <dbReference type="EMBL" id="GGG15186.1"/>
    </source>
</evidence>
<dbReference type="InterPro" id="IPR016181">
    <property type="entry name" value="Acyl_CoA_acyltransferase"/>
</dbReference>
<proteinExistence type="predicted"/>
<dbReference type="InterPro" id="IPR000182">
    <property type="entry name" value="GNAT_dom"/>
</dbReference>
<accession>A0A917FZE8</accession>
<gene>
    <name evidence="2" type="ORF">GCM10010912_69500</name>
</gene>
<reference evidence="2" key="2">
    <citation type="submission" date="2020-09" db="EMBL/GenBank/DDBJ databases">
        <authorList>
            <person name="Sun Q."/>
            <person name="Zhou Y."/>
        </authorList>
    </citation>
    <scope>NUCLEOTIDE SEQUENCE</scope>
    <source>
        <strain evidence="2">CGMCC 1.16134</strain>
    </source>
</reference>
<dbReference type="AlphaFoldDB" id="A0A917FZE8"/>
<dbReference type="SUPFAM" id="SSF55729">
    <property type="entry name" value="Acyl-CoA N-acyltransferases (Nat)"/>
    <property type="match status" value="1"/>
</dbReference>
<dbReference type="GO" id="GO:0016747">
    <property type="term" value="F:acyltransferase activity, transferring groups other than amino-acyl groups"/>
    <property type="evidence" value="ECO:0007669"/>
    <property type="project" value="InterPro"/>
</dbReference>
<evidence type="ECO:0000259" key="1">
    <source>
        <dbReference type="Pfam" id="PF13302"/>
    </source>
</evidence>
<dbReference type="Pfam" id="PF13302">
    <property type="entry name" value="Acetyltransf_3"/>
    <property type="match status" value="1"/>
</dbReference>
<organism evidence="2 3">
    <name type="scientific">Paenibacillus albidus</name>
    <dbReference type="NCBI Taxonomy" id="2041023"/>
    <lineage>
        <taxon>Bacteria</taxon>
        <taxon>Bacillati</taxon>
        <taxon>Bacillota</taxon>
        <taxon>Bacilli</taxon>
        <taxon>Bacillales</taxon>
        <taxon>Paenibacillaceae</taxon>
        <taxon>Paenibacillus</taxon>
    </lineage>
</organism>
<dbReference type="RefSeq" id="WP_215184849.1">
    <property type="nucleotide sequence ID" value="NZ_BMKR01000085.1"/>
</dbReference>
<comment type="caution">
    <text evidence="2">The sequence shown here is derived from an EMBL/GenBank/DDBJ whole genome shotgun (WGS) entry which is preliminary data.</text>
</comment>
<reference evidence="2" key="1">
    <citation type="journal article" date="2014" name="Int. J. Syst. Evol. Microbiol.">
        <title>Complete genome sequence of Corynebacterium casei LMG S-19264T (=DSM 44701T), isolated from a smear-ripened cheese.</title>
        <authorList>
            <consortium name="US DOE Joint Genome Institute (JGI-PGF)"/>
            <person name="Walter F."/>
            <person name="Albersmeier A."/>
            <person name="Kalinowski J."/>
            <person name="Ruckert C."/>
        </authorList>
    </citation>
    <scope>NUCLEOTIDE SEQUENCE</scope>
    <source>
        <strain evidence="2">CGMCC 1.16134</strain>
    </source>
</reference>
<dbReference type="EMBL" id="BMKR01000085">
    <property type="protein sequence ID" value="GGG15186.1"/>
    <property type="molecule type" value="Genomic_DNA"/>
</dbReference>
<dbReference type="Proteomes" id="UP000637643">
    <property type="component" value="Unassembled WGS sequence"/>
</dbReference>
<keyword evidence="3" id="KW-1185">Reference proteome</keyword>